<dbReference type="Pfam" id="PF03172">
    <property type="entry name" value="HSR"/>
    <property type="match status" value="1"/>
</dbReference>
<sequence length="257" mass="29033">MLLTMTKAVEDVLSKHFIQTKVDIAYAINKPFPFFEALRDHHFITEEMYKDSQEACDNLLPVPRVVYNVLKGLEQTFHPSLLLTFNLSEYPSLGAVFRSFENVVTAYEENKRSPQTLPPPQPSPPNHLSSSPRVGEPQAGSVQINEIRHEHPSPSHPAEPPPGFVQEGKTTPGMSNDDTLDFLSPTLPVTCGKAKGILFKQKMRQGSTGKCIQNESGDWLTPKEFLREGKRFKSKDWKSDIRCKQKTLRFLEQNGLL</sequence>
<evidence type="ECO:0000313" key="5">
    <source>
        <dbReference type="Proteomes" id="UP000694915"/>
    </source>
</evidence>
<evidence type="ECO:0000259" key="3">
    <source>
        <dbReference type="PROSITE" id="PS50864"/>
    </source>
</evidence>
<dbReference type="InterPro" id="IPR000770">
    <property type="entry name" value="SAND_dom"/>
</dbReference>
<dbReference type="PANTHER" id="PTHR46386">
    <property type="entry name" value="NUCLEAR BODY PROTEIN SP140"/>
    <property type="match status" value="1"/>
</dbReference>
<keyword evidence="1" id="KW-0597">Phosphoprotein</keyword>
<dbReference type="GeneID" id="101984121"/>
<evidence type="ECO:0000256" key="2">
    <source>
        <dbReference type="SAM" id="MobiDB-lite"/>
    </source>
</evidence>
<gene>
    <name evidence="6" type="primary">LOC101984121</name>
</gene>
<dbReference type="PROSITE" id="PS50864">
    <property type="entry name" value="SAND"/>
    <property type="match status" value="1"/>
</dbReference>
<dbReference type="Gene3D" id="3.10.390.10">
    <property type="entry name" value="SAND domain-like"/>
    <property type="match status" value="1"/>
</dbReference>
<keyword evidence="5" id="KW-1185">Reference proteome</keyword>
<evidence type="ECO:0000256" key="1">
    <source>
        <dbReference type="ARBA" id="ARBA00022553"/>
    </source>
</evidence>
<feature type="domain" description="SAND" evidence="3">
    <location>
        <begin position="177"/>
        <end position="257"/>
    </location>
</feature>
<dbReference type="SUPFAM" id="SSF63763">
    <property type="entry name" value="SAND domain-like"/>
    <property type="match status" value="1"/>
</dbReference>
<dbReference type="PANTHER" id="PTHR46386:SF7">
    <property type="entry name" value="SP110 NUCLEAR BODY PROTEIN"/>
    <property type="match status" value="1"/>
</dbReference>
<evidence type="ECO:0000313" key="6">
    <source>
        <dbReference type="RefSeq" id="XP_005361727.2"/>
    </source>
</evidence>
<dbReference type="InterPro" id="IPR010919">
    <property type="entry name" value="SAND-like_dom_sf"/>
</dbReference>
<proteinExistence type="predicted"/>
<accession>A0ABM0L9J4</accession>
<dbReference type="RefSeq" id="XP_005361727.2">
    <property type="nucleotide sequence ID" value="XM_005361670.2"/>
</dbReference>
<organism evidence="5 6">
    <name type="scientific">Microtus ochrogaster</name>
    <name type="common">Prairie vole</name>
    <dbReference type="NCBI Taxonomy" id="79684"/>
    <lineage>
        <taxon>Eukaryota</taxon>
        <taxon>Metazoa</taxon>
        <taxon>Chordata</taxon>
        <taxon>Craniata</taxon>
        <taxon>Vertebrata</taxon>
        <taxon>Euteleostomi</taxon>
        <taxon>Mammalia</taxon>
        <taxon>Eutheria</taxon>
        <taxon>Euarchontoglires</taxon>
        <taxon>Glires</taxon>
        <taxon>Rodentia</taxon>
        <taxon>Myomorpha</taxon>
        <taxon>Muroidea</taxon>
        <taxon>Cricetidae</taxon>
        <taxon>Arvicolinae</taxon>
        <taxon>Microtus</taxon>
    </lineage>
</organism>
<dbReference type="Pfam" id="PF01342">
    <property type="entry name" value="SAND"/>
    <property type="match status" value="1"/>
</dbReference>
<feature type="compositionally biased region" description="Pro residues" evidence="2">
    <location>
        <begin position="154"/>
        <end position="163"/>
    </location>
</feature>
<dbReference type="InterPro" id="IPR043563">
    <property type="entry name" value="Sp110/Sp140/Sp140L-like"/>
</dbReference>
<evidence type="ECO:0000259" key="4">
    <source>
        <dbReference type="PROSITE" id="PS51414"/>
    </source>
</evidence>
<reference evidence="6" key="1">
    <citation type="submission" date="2025-08" db="UniProtKB">
        <authorList>
            <consortium name="RefSeq"/>
        </authorList>
    </citation>
    <scope>IDENTIFICATION</scope>
</reference>
<feature type="domain" description="HSR" evidence="4">
    <location>
        <begin position="1"/>
        <end position="105"/>
    </location>
</feature>
<dbReference type="Proteomes" id="UP000694915">
    <property type="component" value="Linkage group LG4"/>
</dbReference>
<dbReference type="PROSITE" id="PS51414">
    <property type="entry name" value="HSR"/>
    <property type="match status" value="1"/>
</dbReference>
<feature type="region of interest" description="Disordered" evidence="2">
    <location>
        <begin position="109"/>
        <end position="173"/>
    </location>
</feature>
<protein>
    <submittedName>
        <fullName evidence="6">Interferon-induced protein 75-like</fullName>
    </submittedName>
</protein>
<dbReference type="InterPro" id="IPR004865">
    <property type="entry name" value="HSR_dom"/>
</dbReference>
<feature type="compositionally biased region" description="Pro residues" evidence="2">
    <location>
        <begin position="116"/>
        <end position="125"/>
    </location>
</feature>
<dbReference type="SMART" id="SM00258">
    <property type="entry name" value="SAND"/>
    <property type="match status" value="1"/>
</dbReference>
<name>A0ABM0L9J4_MICOH</name>